<dbReference type="Gene3D" id="3.40.190.10">
    <property type="entry name" value="Periplasmic binding protein-like II"/>
    <property type="match status" value="2"/>
</dbReference>
<dbReference type="PROSITE" id="PS51257">
    <property type="entry name" value="PROKAR_LIPOPROTEIN"/>
    <property type="match status" value="1"/>
</dbReference>
<dbReference type="InterPro" id="IPR050811">
    <property type="entry name" value="Phosphate_ABC_transporter"/>
</dbReference>
<keyword evidence="4" id="KW-1185">Reference proteome</keyword>
<dbReference type="OrthoDB" id="1450880at2"/>
<dbReference type="RefSeq" id="WP_114005570.1">
    <property type="nucleotide sequence ID" value="NZ_QGDC01000006.1"/>
</dbReference>
<keyword evidence="1" id="KW-0732">Signal</keyword>
<dbReference type="SUPFAM" id="SSF53850">
    <property type="entry name" value="Periplasmic binding protein-like II"/>
    <property type="match status" value="1"/>
</dbReference>
<dbReference type="PANTHER" id="PTHR30570">
    <property type="entry name" value="PERIPLASMIC PHOSPHATE BINDING COMPONENT OF PHOSPHATE ABC TRANSPORTER"/>
    <property type="match status" value="1"/>
</dbReference>
<feature type="domain" description="PBP" evidence="2">
    <location>
        <begin position="32"/>
        <end position="278"/>
    </location>
</feature>
<evidence type="ECO:0000256" key="1">
    <source>
        <dbReference type="ARBA" id="ARBA00022729"/>
    </source>
</evidence>
<accession>A0A367GM93</accession>
<organism evidence="3 4">
    <name type="scientific">Mucilaginibacter hurinus</name>
    <dbReference type="NCBI Taxonomy" id="2201324"/>
    <lineage>
        <taxon>Bacteria</taxon>
        <taxon>Pseudomonadati</taxon>
        <taxon>Bacteroidota</taxon>
        <taxon>Sphingobacteriia</taxon>
        <taxon>Sphingobacteriales</taxon>
        <taxon>Sphingobacteriaceae</taxon>
        <taxon>Mucilaginibacter</taxon>
    </lineage>
</organism>
<sequence>MIDLNRFFLIGLAFLFFGCGQKKNTRELQEGFAAGRITVLADASFEPIVAEEEYVFESLFPDAKLDIRYLTENELLSSFLNDSIRVAIMSRELKANEVKILNDRKLPPIVNRFAIDAVALIVNAASADTLITVREIKKMLTGKTKTDKNIVFDNPNSSLVRYLKELAGNVDLKQKNIYALKSNKEVIKYVSEHSDAIGIVGFSWLNDPDEDYAAYANRVQIVAVKDEDSKQFAGEYFKPSQTSLVLHQYPLNRSLYIVNSSGKIALGTGFASFLASDRGQRIILKSGLLPDSIPRREISIKQE</sequence>
<dbReference type="EMBL" id="QGDC01000006">
    <property type="protein sequence ID" value="RCH54587.1"/>
    <property type="molecule type" value="Genomic_DNA"/>
</dbReference>
<dbReference type="InterPro" id="IPR024370">
    <property type="entry name" value="PBP_domain"/>
</dbReference>
<reference evidence="3 4" key="1">
    <citation type="submission" date="2018-05" db="EMBL/GenBank/DDBJ databases">
        <title>Mucilaginibacter hurinus sp. nov., isolated from briquette warehouse soil.</title>
        <authorList>
            <person name="Choi L."/>
        </authorList>
    </citation>
    <scope>NUCLEOTIDE SEQUENCE [LARGE SCALE GENOMIC DNA]</scope>
    <source>
        <strain evidence="3 4">ZR32</strain>
    </source>
</reference>
<protein>
    <submittedName>
        <fullName evidence="3">Phosphate ABC transporter substrate-binding protein</fullName>
    </submittedName>
</protein>
<name>A0A367GM93_9SPHI</name>
<gene>
    <name evidence="3" type="ORF">DJ568_12260</name>
</gene>
<evidence type="ECO:0000313" key="4">
    <source>
        <dbReference type="Proteomes" id="UP000253209"/>
    </source>
</evidence>
<evidence type="ECO:0000313" key="3">
    <source>
        <dbReference type="EMBL" id="RCH54587.1"/>
    </source>
</evidence>
<dbReference type="Pfam" id="PF12849">
    <property type="entry name" value="PBP_like_2"/>
    <property type="match status" value="1"/>
</dbReference>
<dbReference type="PANTHER" id="PTHR30570:SF1">
    <property type="entry name" value="PHOSPHATE-BINDING PROTEIN PSTS"/>
    <property type="match status" value="1"/>
</dbReference>
<dbReference type="AlphaFoldDB" id="A0A367GM93"/>
<proteinExistence type="predicted"/>
<evidence type="ECO:0000259" key="2">
    <source>
        <dbReference type="Pfam" id="PF12849"/>
    </source>
</evidence>
<dbReference type="Proteomes" id="UP000253209">
    <property type="component" value="Unassembled WGS sequence"/>
</dbReference>
<comment type="caution">
    <text evidence="3">The sequence shown here is derived from an EMBL/GenBank/DDBJ whole genome shotgun (WGS) entry which is preliminary data.</text>
</comment>